<sequence length="488" mass="54073">MSASSSPASSPQSRAAKPQHSCLECKRLKRGCDKGFPCGKCAKANRTCEYKDSSDDGVFGPISSAKDIHSLAFGTLLDILVNKPRVKEAVSLYFNGVNTWFTVIERANFERQLETSWDNLPAEASAMALCMALIARPPNQKPSRGMGDTVYHSTKAILSLIQSKVPMSVQLLQAELLVAMYEFSQSMPQQAYLSLGRCLQMTKAFGWHNGTFWTAAQQASMPMELKLYSILWWAIVYVDCLLNVGYQEQEYPMHTTGLAPVSVIPFPEAFNQYFPATDPFQFGGQDQGFRDANSDYIDGIVFPEATSAWYLSNVLQQLSNPALPGTLDHKALSDMIWRHAKDIASAKWRAGDRHAAIATDFVALMKLNHLGLFSGNGAMPNDNSTQTQAVRVIRILTHTIHGKANKIAESEDWLSMGIVDPSWALAMCYASTLLISHGDNVLQDAGCFQKVASLRVILDKVSKRWKIAEKYCEMVKIALDTRLTAYAR</sequence>
<dbReference type="Gene3D" id="4.10.240.10">
    <property type="entry name" value="Zn(2)-C6 fungal-type DNA-binding domain"/>
    <property type="match status" value="1"/>
</dbReference>
<comment type="subcellular location">
    <subcellularLocation>
        <location evidence="1">Nucleus</location>
    </subcellularLocation>
</comment>
<keyword evidence="5" id="KW-0539">Nucleus</keyword>
<evidence type="ECO:0000256" key="4">
    <source>
        <dbReference type="ARBA" id="ARBA00023163"/>
    </source>
</evidence>
<reference evidence="8" key="1">
    <citation type="journal article" date="2023" name="Mol. Phylogenet. Evol.">
        <title>Genome-scale phylogeny and comparative genomics of the fungal order Sordariales.</title>
        <authorList>
            <person name="Hensen N."/>
            <person name="Bonometti L."/>
            <person name="Westerberg I."/>
            <person name="Brannstrom I.O."/>
            <person name="Guillou S."/>
            <person name="Cros-Aarteil S."/>
            <person name="Calhoun S."/>
            <person name="Haridas S."/>
            <person name="Kuo A."/>
            <person name="Mondo S."/>
            <person name="Pangilinan J."/>
            <person name="Riley R."/>
            <person name="LaButti K."/>
            <person name="Andreopoulos B."/>
            <person name="Lipzen A."/>
            <person name="Chen C."/>
            <person name="Yan M."/>
            <person name="Daum C."/>
            <person name="Ng V."/>
            <person name="Clum A."/>
            <person name="Steindorff A."/>
            <person name="Ohm R.A."/>
            <person name="Martin F."/>
            <person name="Silar P."/>
            <person name="Natvig D.O."/>
            <person name="Lalanne C."/>
            <person name="Gautier V."/>
            <person name="Ament-Velasquez S.L."/>
            <person name="Kruys A."/>
            <person name="Hutchinson M.I."/>
            <person name="Powell A.J."/>
            <person name="Barry K."/>
            <person name="Miller A.N."/>
            <person name="Grigoriev I.V."/>
            <person name="Debuchy R."/>
            <person name="Gladieux P."/>
            <person name="Hiltunen Thoren M."/>
            <person name="Johannesson H."/>
        </authorList>
    </citation>
    <scope>NUCLEOTIDE SEQUENCE</scope>
    <source>
        <strain evidence="8">CBS 538.74</strain>
    </source>
</reference>
<evidence type="ECO:0000259" key="7">
    <source>
        <dbReference type="PROSITE" id="PS50048"/>
    </source>
</evidence>
<dbReference type="GO" id="GO:0003677">
    <property type="term" value="F:DNA binding"/>
    <property type="evidence" value="ECO:0007669"/>
    <property type="project" value="InterPro"/>
</dbReference>
<dbReference type="SMART" id="SM00066">
    <property type="entry name" value="GAL4"/>
    <property type="match status" value="1"/>
</dbReference>
<name>A0AAN6VKJ7_9PEZI</name>
<dbReference type="InterPro" id="IPR001138">
    <property type="entry name" value="Zn2Cys6_DnaBD"/>
</dbReference>
<dbReference type="GO" id="GO:0006351">
    <property type="term" value="P:DNA-templated transcription"/>
    <property type="evidence" value="ECO:0007669"/>
    <property type="project" value="InterPro"/>
</dbReference>
<dbReference type="GO" id="GO:0005634">
    <property type="term" value="C:nucleus"/>
    <property type="evidence" value="ECO:0007669"/>
    <property type="project" value="UniProtKB-SubCell"/>
</dbReference>
<accession>A0AAN6VKJ7</accession>
<proteinExistence type="predicted"/>
<reference evidence="8" key="2">
    <citation type="submission" date="2023-05" db="EMBL/GenBank/DDBJ databases">
        <authorList>
            <consortium name="Lawrence Berkeley National Laboratory"/>
            <person name="Steindorff A."/>
            <person name="Hensen N."/>
            <person name="Bonometti L."/>
            <person name="Westerberg I."/>
            <person name="Brannstrom I.O."/>
            <person name="Guillou S."/>
            <person name="Cros-Aarteil S."/>
            <person name="Calhoun S."/>
            <person name="Haridas S."/>
            <person name="Kuo A."/>
            <person name="Mondo S."/>
            <person name="Pangilinan J."/>
            <person name="Riley R."/>
            <person name="Labutti K."/>
            <person name="Andreopoulos B."/>
            <person name="Lipzen A."/>
            <person name="Chen C."/>
            <person name="Yanf M."/>
            <person name="Daum C."/>
            <person name="Ng V."/>
            <person name="Clum A."/>
            <person name="Ohm R."/>
            <person name="Martin F."/>
            <person name="Silar P."/>
            <person name="Natvig D."/>
            <person name="Lalanne C."/>
            <person name="Gautier V."/>
            <person name="Ament-Velasquez S.L."/>
            <person name="Kruys A."/>
            <person name="Hutchinson M.I."/>
            <person name="Powell A.J."/>
            <person name="Barry K."/>
            <person name="Miller A.N."/>
            <person name="Grigoriev I.V."/>
            <person name="Debuchy R."/>
            <person name="Gladieux P."/>
            <person name="Thoren M.H."/>
            <person name="Johannesson H."/>
        </authorList>
    </citation>
    <scope>NUCLEOTIDE SEQUENCE</scope>
    <source>
        <strain evidence="8">CBS 538.74</strain>
    </source>
</reference>
<organism evidence="8 9">
    <name type="scientific">Chaetomidium leptoderma</name>
    <dbReference type="NCBI Taxonomy" id="669021"/>
    <lineage>
        <taxon>Eukaryota</taxon>
        <taxon>Fungi</taxon>
        <taxon>Dikarya</taxon>
        <taxon>Ascomycota</taxon>
        <taxon>Pezizomycotina</taxon>
        <taxon>Sordariomycetes</taxon>
        <taxon>Sordariomycetidae</taxon>
        <taxon>Sordariales</taxon>
        <taxon>Chaetomiaceae</taxon>
        <taxon>Chaetomidium</taxon>
    </lineage>
</organism>
<dbReference type="AlphaFoldDB" id="A0AAN6VKJ7"/>
<dbReference type="GO" id="GO:0008270">
    <property type="term" value="F:zinc ion binding"/>
    <property type="evidence" value="ECO:0007669"/>
    <property type="project" value="InterPro"/>
</dbReference>
<protein>
    <recommendedName>
        <fullName evidence="7">Zn(2)-C6 fungal-type domain-containing protein</fullName>
    </recommendedName>
</protein>
<evidence type="ECO:0000256" key="2">
    <source>
        <dbReference type="ARBA" id="ARBA00022723"/>
    </source>
</evidence>
<dbReference type="CDD" id="cd12148">
    <property type="entry name" value="fungal_TF_MHR"/>
    <property type="match status" value="1"/>
</dbReference>
<dbReference type="PANTHER" id="PTHR47338">
    <property type="entry name" value="ZN(II)2CYS6 TRANSCRIPTION FACTOR (EUROFUNG)-RELATED"/>
    <property type="match status" value="1"/>
</dbReference>
<dbReference type="PROSITE" id="PS00463">
    <property type="entry name" value="ZN2_CY6_FUNGAL_1"/>
    <property type="match status" value="1"/>
</dbReference>
<dbReference type="SUPFAM" id="SSF57701">
    <property type="entry name" value="Zn2/Cys6 DNA-binding domain"/>
    <property type="match status" value="1"/>
</dbReference>
<dbReference type="Pfam" id="PF04082">
    <property type="entry name" value="Fungal_trans"/>
    <property type="match status" value="1"/>
</dbReference>
<dbReference type="CDD" id="cd00067">
    <property type="entry name" value="GAL4"/>
    <property type="match status" value="1"/>
</dbReference>
<evidence type="ECO:0000313" key="9">
    <source>
        <dbReference type="Proteomes" id="UP001302745"/>
    </source>
</evidence>
<keyword evidence="9" id="KW-1185">Reference proteome</keyword>
<evidence type="ECO:0000256" key="1">
    <source>
        <dbReference type="ARBA" id="ARBA00004123"/>
    </source>
</evidence>
<feature type="domain" description="Zn(2)-C6 fungal-type" evidence="7">
    <location>
        <begin position="21"/>
        <end position="50"/>
    </location>
</feature>
<dbReference type="InterPro" id="IPR007219">
    <property type="entry name" value="XnlR_reg_dom"/>
</dbReference>
<keyword evidence="3" id="KW-0805">Transcription regulation</keyword>
<dbReference type="EMBL" id="MU856946">
    <property type="protein sequence ID" value="KAK4153243.1"/>
    <property type="molecule type" value="Genomic_DNA"/>
</dbReference>
<dbReference type="Pfam" id="PF00172">
    <property type="entry name" value="Zn_clus"/>
    <property type="match status" value="1"/>
</dbReference>
<gene>
    <name evidence="8" type="ORF">C8A00DRAFT_34014</name>
</gene>
<dbReference type="PANTHER" id="PTHR47338:SF5">
    <property type="entry name" value="ZN(II)2CYS6 TRANSCRIPTION FACTOR (EUROFUNG)"/>
    <property type="match status" value="1"/>
</dbReference>
<feature type="compositionally biased region" description="Low complexity" evidence="6">
    <location>
        <begin position="1"/>
        <end position="16"/>
    </location>
</feature>
<dbReference type="Proteomes" id="UP001302745">
    <property type="component" value="Unassembled WGS sequence"/>
</dbReference>
<keyword evidence="4" id="KW-0804">Transcription</keyword>
<feature type="region of interest" description="Disordered" evidence="6">
    <location>
        <begin position="1"/>
        <end position="20"/>
    </location>
</feature>
<evidence type="ECO:0000256" key="6">
    <source>
        <dbReference type="SAM" id="MobiDB-lite"/>
    </source>
</evidence>
<evidence type="ECO:0000256" key="5">
    <source>
        <dbReference type="ARBA" id="ARBA00023242"/>
    </source>
</evidence>
<dbReference type="PROSITE" id="PS50048">
    <property type="entry name" value="ZN2_CY6_FUNGAL_2"/>
    <property type="match status" value="1"/>
</dbReference>
<dbReference type="GO" id="GO:0000981">
    <property type="term" value="F:DNA-binding transcription factor activity, RNA polymerase II-specific"/>
    <property type="evidence" value="ECO:0007669"/>
    <property type="project" value="InterPro"/>
</dbReference>
<evidence type="ECO:0000256" key="3">
    <source>
        <dbReference type="ARBA" id="ARBA00023015"/>
    </source>
</evidence>
<evidence type="ECO:0000313" key="8">
    <source>
        <dbReference type="EMBL" id="KAK4153243.1"/>
    </source>
</evidence>
<comment type="caution">
    <text evidence="8">The sequence shown here is derived from an EMBL/GenBank/DDBJ whole genome shotgun (WGS) entry which is preliminary data.</text>
</comment>
<dbReference type="InterPro" id="IPR050815">
    <property type="entry name" value="TF_fung"/>
</dbReference>
<dbReference type="InterPro" id="IPR036864">
    <property type="entry name" value="Zn2-C6_fun-type_DNA-bd_sf"/>
</dbReference>
<keyword evidence="2" id="KW-0479">Metal-binding</keyword>